<accession>A0A8D9B2B9</accession>
<protein>
    <submittedName>
        <fullName evidence="1">Uncharacterized protein</fullName>
    </submittedName>
</protein>
<dbReference type="AlphaFoldDB" id="A0A8D9B2B9"/>
<name>A0A8D9B2B9_9HEMI</name>
<sequence length="100" mass="10915">METYLSSSFQLERLTSLQALMLRDLRRIALITRLVRRLNVLVPGGKLTRTTGLASRAPPANFKSPSSMILICCLSCIDPALVDALSSLIKCSLLVPSTLL</sequence>
<organism evidence="1">
    <name type="scientific">Cacopsylla melanoneura</name>
    <dbReference type="NCBI Taxonomy" id="428564"/>
    <lineage>
        <taxon>Eukaryota</taxon>
        <taxon>Metazoa</taxon>
        <taxon>Ecdysozoa</taxon>
        <taxon>Arthropoda</taxon>
        <taxon>Hexapoda</taxon>
        <taxon>Insecta</taxon>
        <taxon>Pterygota</taxon>
        <taxon>Neoptera</taxon>
        <taxon>Paraneoptera</taxon>
        <taxon>Hemiptera</taxon>
        <taxon>Sternorrhyncha</taxon>
        <taxon>Psylloidea</taxon>
        <taxon>Psyllidae</taxon>
        <taxon>Psyllinae</taxon>
        <taxon>Cacopsylla</taxon>
    </lineage>
</organism>
<dbReference type="EMBL" id="HBUF01604521">
    <property type="protein sequence ID" value="CAG6777214.1"/>
    <property type="molecule type" value="Transcribed_RNA"/>
</dbReference>
<evidence type="ECO:0000313" key="1">
    <source>
        <dbReference type="EMBL" id="CAG6777214.1"/>
    </source>
</evidence>
<proteinExistence type="predicted"/>
<reference evidence="1" key="1">
    <citation type="submission" date="2021-05" db="EMBL/GenBank/DDBJ databases">
        <authorList>
            <person name="Alioto T."/>
            <person name="Alioto T."/>
            <person name="Gomez Garrido J."/>
        </authorList>
    </citation>
    <scope>NUCLEOTIDE SEQUENCE</scope>
</reference>
<dbReference type="EMBL" id="HBUF01604520">
    <property type="protein sequence ID" value="CAG6777213.1"/>
    <property type="molecule type" value="Transcribed_RNA"/>
</dbReference>